<protein>
    <submittedName>
        <fullName evidence="2">Replication restart DNA helicase PriA</fullName>
    </submittedName>
</protein>
<dbReference type="PANTHER" id="PTHR37826">
    <property type="entry name" value="FLOTILLIN BAND_7_5 DOMAIN PROTEIN"/>
    <property type="match status" value="1"/>
</dbReference>
<dbReference type="EMBL" id="SLXA01000014">
    <property type="protein sequence ID" value="TCO82912.1"/>
    <property type="molecule type" value="Genomic_DNA"/>
</dbReference>
<keyword evidence="1" id="KW-0472">Membrane</keyword>
<dbReference type="AlphaFoldDB" id="A0A4R2LT03"/>
<proteinExistence type="predicted"/>
<keyword evidence="2" id="KW-0378">Hydrolase</keyword>
<organism evidence="2 3">
    <name type="scientific">Frisingicoccus caecimuris</name>
    <dbReference type="NCBI Taxonomy" id="1796636"/>
    <lineage>
        <taxon>Bacteria</taxon>
        <taxon>Bacillati</taxon>
        <taxon>Bacillota</taxon>
        <taxon>Clostridia</taxon>
        <taxon>Lachnospirales</taxon>
        <taxon>Lachnospiraceae</taxon>
        <taxon>Frisingicoccus</taxon>
    </lineage>
</organism>
<keyword evidence="2" id="KW-0347">Helicase</keyword>
<evidence type="ECO:0000313" key="2">
    <source>
        <dbReference type="EMBL" id="TCO82912.1"/>
    </source>
</evidence>
<keyword evidence="1" id="KW-0812">Transmembrane</keyword>
<keyword evidence="1" id="KW-1133">Transmembrane helix</keyword>
<dbReference type="Gene3D" id="2.20.28.30">
    <property type="entry name" value="RNA polymerase ii, chain L"/>
    <property type="match status" value="2"/>
</dbReference>
<comment type="caution">
    <text evidence="2">The sequence shown here is derived from an EMBL/GenBank/DDBJ whole genome shotgun (WGS) entry which is preliminary data.</text>
</comment>
<dbReference type="GO" id="GO:0004386">
    <property type="term" value="F:helicase activity"/>
    <property type="evidence" value="ECO:0007669"/>
    <property type="project" value="UniProtKB-KW"/>
</dbReference>
<name>A0A4R2LT03_9FIRM</name>
<keyword evidence="2" id="KW-0547">Nucleotide-binding</keyword>
<dbReference type="Proteomes" id="UP000295711">
    <property type="component" value="Unassembled WGS sequence"/>
</dbReference>
<sequence length="364" mass="40474">MANLQEYKCPCCGGAIAFDSTIQKMKCPYCDTEFEMDALKGYDDELQEEQADSMEWETNAGGEWQEGETEGLRTYVCKSCGGEIVGDANMAATSCPFCDNPIVMMGQFSGALRPDLVIPFKLDKKAAKEGLMKHLTGKRLLPKIFKDQNHIDEIKGIYVPFWLFDTDVDANVRYRATKLRVWSDSDYDYTETSYFMVHRGGSVGFENVPVDGSSKMADDLMESIEPYHCAEAVDFQTAYLAGYLADKYDVTAEESIERANVRVKQSTEEAFAATVQGYNTVTAENSSVQFNNGKAKYALYPVWLLNTTWNGNKYTFAMNGQTGKFVGDLPVDKAAATRWTAILAVAFTAVTYGAATLLHFIGLF</sequence>
<gene>
    <name evidence="2" type="ORF">EV212_11423</name>
</gene>
<dbReference type="PANTHER" id="PTHR37826:SF3">
    <property type="entry name" value="J DOMAIN-CONTAINING PROTEIN"/>
    <property type="match status" value="1"/>
</dbReference>
<accession>A0A4R2LT03</accession>
<reference evidence="2 3" key="1">
    <citation type="submission" date="2019-03" db="EMBL/GenBank/DDBJ databases">
        <title>Genomic Encyclopedia of Type Strains, Phase IV (KMG-IV): sequencing the most valuable type-strain genomes for metagenomic binning, comparative biology and taxonomic classification.</title>
        <authorList>
            <person name="Goeker M."/>
        </authorList>
    </citation>
    <scope>NUCLEOTIDE SEQUENCE [LARGE SCALE GENOMIC DNA]</scope>
    <source>
        <strain evidence="2 3">DSM 28559</strain>
    </source>
</reference>
<evidence type="ECO:0000313" key="3">
    <source>
        <dbReference type="Proteomes" id="UP000295711"/>
    </source>
</evidence>
<evidence type="ECO:0000256" key="1">
    <source>
        <dbReference type="SAM" id="Phobius"/>
    </source>
</evidence>
<keyword evidence="2" id="KW-0067">ATP-binding</keyword>
<keyword evidence="3" id="KW-1185">Reference proteome</keyword>
<dbReference type="RefSeq" id="WP_132093428.1">
    <property type="nucleotide sequence ID" value="NZ_JANKAQ010000015.1"/>
</dbReference>
<feature type="transmembrane region" description="Helical" evidence="1">
    <location>
        <begin position="339"/>
        <end position="361"/>
    </location>
</feature>
<dbReference type="OrthoDB" id="3182597at2"/>